<dbReference type="EMBL" id="JAZHXI010000017">
    <property type="protein sequence ID" value="KAL2062074.1"/>
    <property type="molecule type" value="Genomic_DNA"/>
</dbReference>
<feature type="signal peptide" evidence="2">
    <location>
        <begin position="1"/>
        <end position="19"/>
    </location>
</feature>
<keyword evidence="4" id="KW-1185">Reference proteome</keyword>
<accession>A0ABR4BYE0</accession>
<gene>
    <name evidence="3" type="ORF">VTL71DRAFT_6340</name>
</gene>
<organism evidence="3 4">
    <name type="scientific">Oculimacula yallundae</name>
    <dbReference type="NCBI Taxonomy" id="86028"/>
    <lineage>
        <taxon>Eukaryota</taxon>
        <taxon>Fungi</taxon>
        <taxon>Dikarya</taxon>
        <taxon>Ascomycota</taxon>
        <taxon>Pezizomycotina</taxon>
        <taxon>Leotiomycetes</taxon>
        <taxon>Helotiales</taxon>
        <taxon>Ploettnerulaceae</taxon>
        <taxon>Oculimacula</taxon>
    </lineage>
</organism>
<protein>
    <recommendedName>
        <fullName evidence="5">DUF4185 domain-containing protein</fullName>
    </recommendedName>
</protein>
<keyword evidence="2" id="KW-0732">Signal</keyword>
<sequence>MKLLFILMASAALATPAMRRRYDLDNNGIQDLCFDDDNGIAYCYEANGKITTFKGTVGPKQTSTTPKATSAKPVSTSLKAISTPKVTSSSKVVSSSQKATLSAIVVTTKPTSKATTSSKPTSSSKATSSSSSSRTSSSITSSKSASPTGTLPSPSDFASQNNTKWSISTIGSIFSTSMPDLGWDKGRTSVLSGTTFWNFGDVVDVGGGLKDGFAMGAAFYAGKGNILAVDTKDIKNVNDWDFAKAWSGDEKPPSDTPFFGMDTSNVAEVSPGVGVGFVWEIWRNTQGKEVDRGAGIIRVTLGDKVPIANRTGPLITGPDGIMMGITSVLAAEGYIYTYTNGGPNGLIVGRAPLSSAFDATAYEFRKTTGAWVPGIPTKSDMSYGVDGDVHSDGQGSVFFNNYLKKYMFFVGAYGYYMNFYTSATPYGPWSAEYTVASEVGYGINVHPEFSPNGDHSTLYVSSGAADGVIRMRKLVFKY</sequence>
<reference evidence="3 4" key="1">
    <citation type="journal article" date="2024" name="Commun. Biol.">
        <title>Comparative genomic analysis of thermophilic fungi reveals convergent evolutionary adaptations and gene losses.</title>
        <authorList>
            <person name="Steindorff A.S."/>
            <person name="Aguilar-Pontes M.V."/>
            <person name="Robinson A.J."/>
            <person name="Andreopoulos B."/>
            <person name="LaButti K."/>
            <person name="Kuo A."/>
            <person name="Mondo S."/>
            <person name="Riley R."/>
            <person name="Otillar R."/>
            <person name="Haridas S."/>
            <person name="Lipzen A."/>
            <person name="Grimwood J."/>
            <person name="Schmutz J."/>
            <person name="Clum A."/>
            <person name="Reid I.D."/>
            <person name="Moisan M.C."/>
            <person name="Butler G."/>
            <person name="Nguyen T.T.M."/>
            <person name="Dewar K."/>
            <person name="Conant G."/>
            <person name="Drula E."/>
            <person name="Henrissat B."/>
            <person name="Hansel C."/>
            <person name="Singer S."/>
            <person name="Hutchinson M.I."/>
            <person name="de Vries R.P."/>
            <person name="Natvig D.O."/>
            <person name="Powell A.J."/>
            <person name="Tsang A."/>
            <person name="Grigoriev I.V."/>
        </authorList>
    </citation>
    <scope>NUCLEOTIDE SEQUENCE [LARGE SCALE GENOMIC DNA]</scope>
    <source>
        <strain evidence="3 4">CBS 494.80</strain>
    </source>
</reference>
<evidence type="ECO:0008006" key="5">
    <source>
        <dbReference type="Google" id="ProtNLM"/>
    </source>
</evidence>
<comment type="caution">
    <text evidence="3">The sequence shown here is derived from an EMBL/GenBank/DDBJ whole genome shotgun (WGS) entry which is preliminary data.</text>
</comment>
<evidence type="ECO:0000313" key="3">
    <source>
        <dbReference type="EMBL" id="KAL2062074.1"/>
    </source>
</evidence>
<evidence type="ECO:0000256" key="1">
    <source>
        <dbReference type="SAM" id="MobiDB-lite"/>
    </source>
</evidence>
<evidence type="ECO:0000313" key="4">
    <source>
        <dbReference type="Proteomes" id="UP001595075"/>
    </source>
</evidence>
<feature type="region of interest" description="Disordered" evidence="1">
    <location>
        <begin position="110"/>
        <end position="158"/>
    </location>
</feature>
<dbReference type="Proteomes" id="UP001595075">
    <property type="component" value="Unassembled WGS sequence"/>
</dbReference>
<feature type="compositionally biased region" description="Polar residues" evidence="1">
    <location>
        <begin position="149"/>
        <end position="158"/>
    </location>
</feature>
<feature type="region of interest" description="Disordered" evidence="1">
    <location>
        <begin position="55"/>
        <end position="76"/>
    </location>
</feature>
<name>A0ABR4BYE0_9HELO</name>
<feature type="chain" id="PRO_5045477779" description="DUF4185 domain-containing protein" evidence="2">
    <location>
        <begin position="20"/>
        <end position="478"/>
    </location>
</feature>
<feature type="compositionally biased region" description="Low complexity" evidence="1">
    <location>
        <begin position="110"/>
        <end position="148"/>
    </location>
</feature>
<proteinExistence type="predicted"/>
<evidence type="ECO:0000256" key="2">
    <source>
        <dbReference type="SAM" id="SignalP"/>
    </source>
</evidence>